<keyword evidence="3" id="KW-1185">Reference proteome</keyword>
<proteinExistence type="predicted"/>
<evidence type="ECO:0000259" key="1">
    <source>
        <dbReference type="Pfam" id="PF12770"/>
    </source>
</evidence>
<gene>
    <name evidence="2" type="ORF">O1R50_01210</name>
</gene>
<dbReference type="Pfam" id="PF12770">
    <property type="entry name" value="CHAT"/>
    <property type="match status" value="1"/>
</dbReference>
<dbReference type="Gene3D" id="1.25.40.10">
    <property type="entry name" value="Tetratricopeptide repeat domain"/>
    <property type="match status" value="1"/>
</dbReference>
<dbReference type="RefSeq" id="WP_270108011.1">
    <property type="nucleotide sequence ID" value="NZ_JAPZVP010000001.1"/>
</dbReference>
<evidence type="ECO:0000313" key="3">
    <source>
        <dbReference type="Proteomes" id="UP001146067"/>
    </source>
</evidence>
<feature type="domain" description="CHAT" evidence="1">
    <location>
        <begin position="587"/>
        <end position="858"/>
    </location>
</feature>
<dbReference type="Proteomes" id="UP001146067">
    <property type="component" value="Unassembled WGS sequence"/>
</dbReference>
<dbReference type="AlphaFoldDB" id="A0A9X3T209"/>
<accession>A0A9X3T209</accession>
<dbReference type="InterPro" id="IPR024983">
    <property type="entry name" value="CHAT_dom"/>
</dbReference>
<reference evidence="2" key="1">
    <citation type="submission" date="2022-12" db="EMBL/GenBank/DDBJ databases">
        <title>Gycomyces niveus sp.nov.,a novel actinomycete isolated from soil in Shouguan.</title>
        <authorList>
            <person name="Yang X."/>
        </authorList>
    </citation>
    <scope>NUCLEOTIDE SEQUENCE</scope>
    <source>
        <strain evidence="2">NEAU-A15</strain>
    </source>
</reference>
<comment type="caution">
    <text evidence="2">The sequence shown here is derived from an EMBL/GenBank/DDBJ whole genome shotgun (WGS) entry which is preliminary data.</text>
</comment>
<organism evidence="2 3">
    <name type="scientific">Glycomyces luteolus</name>
    <dbReference type="NCBI Taxonomy" id="2670330"/>
    <lineage>
        <taxon>Bacteria</taxon>
        <taxon>Bacillati</taxon>
        <taxon>Actinomycetota</taxon>
        <taxon>Actinomycetes</taxon>
        <taxon>Glycomycetales</taxon>
        <taxon>Glycomycetaceae</taxon>
        <taxon>Glycomyces</taxon>
    </lineage>
</organism>
<protein>
    <submittedName>
        <fullName evidence="2">CHAT domain-containing protein</fullName>
    </submittedName>
</protein>
<sequence length="858" mass="93616">MQTRLLQIAQLIASYEATGIGGFISRAEKLSRNLEAEAPRHLQARAVAMRGTVLWTRFEHARKPADLQEAIACFERSVILADFDVDAWASALAELAALARLRWETHGEAEDIENGLECIGKALDVTERSDQNYPGREVKKASLLEARYLVFGDRSDLHAAAQCYEHALSASDAPSASLFGLTASSYDVAMAAGMHSNLALVLVTGQAAIPRGQLDTALQHAETAVAGVPERHRLHARFLSNLSQVRLRRYEQTSDLDELRAAYLASEAAVAATRPGDAAAPIRHLCLARILDARLRHDPHPLYLDRQVWLTRRIRRLPRNSESVIAQAALLEAKALRVGSEFASGRQFAAAERRLGKFARRWRLPADLQTAVLEEWAHLALRRSPREALPRFEQAVERLAMLRPRRAVSLDEIQLLADFRGLAGNAAACAVMAGHPDRAAALLERGRGVVLTRQLGVNRPLLRLKRDHPDRAAAFEKIRDQLNTRRPNGPNEREQLARAFGAIISEVRALGGYEDFFDLDFEPQQFADRVPLVWVNVARLGSHAIIADNGFEVVELQGVDERTVKSAVVNLQRAATGGPEQARETEAVLEWTWTHITAPILSRLGIDGPPTDGRYPTVCWIPTGLATQLPLHAAGKGDEAVIDRVVSTYAPTAMSRRERGTVRPDRRVRAVAVAVASHSGLARLRAAGKEAAIVAGHVPGTRILKDEAATAAAVSEALNNADLAHFSCHAAAPDRADPGSGGLMLHGSERLAPGDVPVSETAALAFLSACRTSQPAIEMVDESLHIAGAFKLAGYRSVIGTLWPVRDRQAVAVADAFYGHFDPAQPQTSAEALHLALREIRSRTPKDPRTWAGYIHFG</sequence>
<evidence type="ECO:0000313" key="2">
    <source>
        <dbReference type="EMBL" id="MDA1358225.1"/>
    </source>
</evidence>
<name>A0A9X3T209_9ACTN</name>
<dbReference type="InterPro" id="IPR011990">
    <property type="entry name" value="TPR-like_helical_dom_sf"/>
</dbReference>
<dbReference type="EMBL" id="JAPZVP010000001">
    <property type="protein sequence ID" value="MDA1358225.1"/>
    <property type="molecule type" value="Genomic_DNA"/>
</dbReference>